<accession>A0A8S5NKS9</accession>
<keyword evidence="1" id="KW-0812">Transmembrane</keyword>
<evidence type="ECO:0000256" key="1">
    <source>
        <dbReference type="SAM" id="Phobius"/>
    </source>
</evidence>
<sequence length="56" mass="5951">MISAVSISVTSTLLTVILSYLPSIAVVLAVIFYSSVIRSDRSALAANYPLTSLSFK</sequence>
<name>A0A8S5NKS9_9CAUD</name>
<keyword evidence="1" id="KW-0472">Membrane</keyword>
<reference evidence="2" key="1">
    <citation type="journal article" date="2021" name="Proc. Natl. Acad. Sci. U.S.A.">
        <title>A Catalog of Tens of Thousands of Viruses from Human Metagenomes Reveals Hidden Associations with Chronic Diseases.</title>
        <authorList>
            <person name="Tisza M.J."/>
            <person name="Buck C.B."/>
        </authorList>
    </citation>
    <scope>NUCLEOTIDE SEQUENCE</scope>
    <source>
        <strain evidence="2">CtsNK10</strain>
    </source>
</reference>
<dbReference type="EMBL" id="BK015191">
    <property type="protein sequence ID" value="DAD95413.1"/>
    <property type="molecule type" value="Genomic_DNA"/>
</dbReference>
<protein>
    <submittedName>
        <fullName evidence="2">Uncharacterized protein</fullName>
    </submittedName>
</protein>
<proteinExistence type="predicted"/>
<organism evidence="2">
    <name type="scientific">Podoviridae sp. ctsNK10</name>
    <dbReference type="NCBI Taxonomy" id="2826582"/>
    <lineage>
        <taxon>Viruses</taxon>
        <taxon>Duplodnaviria</taxon>
        <taxon>Heunggongvirae</taxon>
        <taxon>Uroviricota</taxon>
        <taxon>Caudoviricetes</taxon>
    </lineage>
</organism>
<evidence type="ECO:0000313" key="2">
    <source>
        <dbReference type="EMBL" id="DAD95413.1"/>
    </source>
</evidence>
<keyword evidence="1" id="KW-1133">Transmembrane helix</keyword>
<feature type="transmembrane region" description="Helical" evidence="1">
    <location>
        <begin position="12"/>
        <end position="33"/>
    </location>
</feature>